<evidence type="ECO:0000313" key="6">
    <source>
        <dbReference type="Proteomes" id="UP000820669"/>
    </source>
</evidence>
<dbReference type="InterPro" id="IPR023985">
    <property type="entry name" value="SDR_subfam_1"/>
</dbReference>
<proteinExistence type="inferred from homology"/>
<dbReference type="NCBIfam" id="NF009467">
    <property type="entry name" value="PRK12826.1-3"/>
    <property type="match status" value="1"/>
</dbReference>
<comment type="similarity">
    <text evidence="1">Belongs to the short-chain dehydrogenases/reductases (SDR) family.</text>
</comment>
<name>A0ABX1SJ86_9PSEU</name>
<protein>
    <submittedName>
        <fullName evidence="5">Mycofactocin-coupled SDR family oxidoreductase</fullName>
    </submittedName>
</protein>
<organism evidence="5 6">
    <name type="scientific">Pseudonocardia acidicola</name>
    <dbReference type="NCBI Taxonomy" id="2724939"/>
    <lineage>
        <taxon>Bacteria</taxon>
        <taxon>Bacillati</taxon>
        <taxon>Actinomycetota</taxon>
        <taxon>Actinomycetes</taxon>
        <taxon>Pseudonocardiales</taxon>
        <taxon>Pseudonocardiaceae</taxon>
        <taxon>Pseudonocardia</taxon>
    </lineage>
</organism>
<reference evidence="5 6" key="1">
    <citation type="submission" date="2020-04" db="EMBL/GenBank/DDBJ databases">
        <authorList>
            <person name="Klaysubun C."/>
            <person name="Duangmal K."/>
            <person name="Lipun K."/>
        </authorList>
    </citation>
    <scope>NUCLEOTIDE SEQUENCE [LARGE SCALE GENOMIC DNA]</scope>
    <source>
        <strain evidence="5 6">K10HN5</strain>
    </source>
</reference>
<evidence type="ECO:0000256" key="2">
    <source>
        <dbReference type="ARBA" id="ARBA00023002"/>
    </source>
</evidence>
<evidence type="ECO:0000256" key="3">
    <source>
        <dbReference type="ARBA" id="ARBA00023027"/>
    </source>
</evidence>
<evidence type="ECO:0000256" key="4">
    <source>
        <dbReference type="SAM" id="Coils"/>
    </source>
</evidence>
<dbReference type="PRINTS" id="PR00081">
    <property type="entry name" value="GDHRDH"/>
</dbReference>
<evidence type="ECO:0000256" key="1">
    <source>
        <dbReference type="ARBA" id="ARBA00006484"/>
    </source>
</evidence>
<dbReference type="EMBL" id="JAAXLA010000074">
    <property type="protein sequence ID" value="NMI01131.1"/>
    <property type="molecule type" value="Genomic_DNA"/>
</dbReference>
<dbReference type="SUPFAM" id="SSF51735">
    <property type="entry name" value="NAD(P)-binding Rossmann-fold domains"/>
    <property type="match status" value="1"/>
</dbReference>
<accession>A0ABX1SJ86</accession>
<dbReference type="NCBIfam" id="TIGR03971">
    <property type="entry name" value="SDR_subfam_1"/>
    <property type="match status" value="1"/>
</dbReference>
<gene>
    <name evidence="5" type="ORF">HF526_28085</name>
</gene>
<comment type="caution">
    <text evidence="5">The sequence shown here is derived from an EMBL/GenBank/DDBJ whole genome shotgun (WGS) entry which is preliminary data.</text>
</comment>
<keyword evidence="3" id="KW-0520">NAD</keyword>
<dbReference type="PANTHER" id="PTHR24321:SF8">
    <property type="entry name" value="ESTRADIOL 17-BETA-DEHYDROGENASE 8-RELATED"/>
    <property type="match status" value="1"/>
</dbReference>
<dbReference type="Gene3D" id="3.40.50.720">
    <property type="entry name" value="NAD(P)-binding Rossmann-like Domain"/>
    <property type="match status" value="1"/>
</dbReference>
<dbReference type="RefSeq" id="WP_169384590.1">
    <property type="nucleotide sequence ID" value="NZ_JAAXLA010000074.1"/>
</dbReference>
<keyword evidence="2" id="KW-0560">Oxidoreductase</keyword>
<dbReference type="InterPro" id="IPR036291">
    <property type="entry name" value="NAD(P)-bd_dom_sf"/>
</dbReference>
<dbReference type="PANTHER" id="PTHR24321">
    <property type="entry name" value="DEHYDROGENASES, SHORT CHAIN"/>
    <property type="match status" value="1"/>
</dbReference>
<sequence length="280" mass="29591">MGQLDGKVALITGAARGQGRSHAIRLAEEGADIIAIDICDQVESVSYAMSTLDDLKETQRLVEALDRRIVTQQADIRDLTQLRNAVSAGVGELGGLDIVCANAAIWCVHPEPQPSDPAVRAAIWKDTIDTNLTGTWHTLEATVPILVEQGRGGAVVITSSTAGLKGSTYNDLSLTAYVAAKHGLTGLMRGYAKDYAPHSIRFNTVHPTGVHTPMPENEIMAGRIERDPDLLKVMANALPVDAVDPVDISNAVLYLVADSGRYVTGVALSVDAGFNVVAGG</sequence>
<keyword evidence="4" id="KW-0175">Coiled coil</keyword>
<dbReference type="Pfam" id="PF13561">
    <property type="entry name" value="adh_short_C2"/>
    <property type="match status" value="1"/>
</dbReference>
<dbReference type="PROSITE" id="PS00061">
    <property type="entry name" value="ADH_SHORT"/>
    <property type="match status" value="1"/>
</dbReference>
<feature type="coiled-coil region" evidence="4">
    <location>
        <begin position="55"/>
        <end position="82"/>
    </location>
</feature>
<keyword evidence="6" id="KW-1185">Reference proteome</keyword>
<dbReference type="CDD" id="cd05233">
    <property type="entry name" value="SDR_c"/>
    <property type="match status" value="1"/>
</dbReference>
<evidence type="ECO:0000313" key="5">
    <source>
        <dbReference type="EMBL" id="NMI01131.1"/>
    </source>
</evidence>
<dbReference type="Proteomes" id="UP000820669">
    <property type="component" value="Unassembled WGS sequence"/>
</dbReference>
<dbReference type="InterPro" id="IPR002347">
    <property type="entry name" value="SDR_fam"/>
</dbReference>
<dbReference type="InterPro" id="IPR020904">
    <property type="entry name" value="Sc_DH/Rdtase_CS"/>
</dbReference>